<dbReference type="GO" id="GO:0047804">
    <property type="term" value="F:cysteine-S-conjugate beta-lyase activity"/>
    <property type="evidence" value="ECO:0007669"/>
    <property type="project" value="UniProtKB-EC"/>
</dbReference>
<dbReference type="EMBL" id="LSRS01000003">
    <property type="protein sequence ID" value="KAF1085739.1"/>
    <property type="molecule type" value="Genomic_DNA"/>
</dbReference>
<dbReference type="PANTHER" id="PTHR43525">
    <property type="entry name" value="PROTEIN MALY"/>
    <property type="match status" value="1"/>
</dbReference>
<accession>A0A9D3AZC3</accession>
<protein>
    <recommendedName>
        <fullName evidence="2">cysteine-S-conjugate beta-lyase</fullName>
        <ecNumber evidence="2">4.4.1.13</ecNumber>
    </recommendedName>
</protein>
<evidence type="ECO:0000256" key="4">
    <source>
        <dbReference type="ARBA" id="ARBA00023239"/>
    </source>
</evidence>
<dbReference type="Gene3D" id="3.40.640.10">
    <property type="entry name" value="Type I PLP-dependent aspartate aminotransferase-like (Major domain)"/>
    <property type="match status" value="1"/>
</dbReference>
<dbReference type="AlphaFoldDB" id="A0A9D3AZC3"/>
<comment type="cofactor">
    <cofactor evidence="1">
        <name>pyridoxal 5'-phosphate</name>
        <dbReference type="ChEBI" id="CHEBI:597326"/>
    </cofactor>
</comment>
<sequence>MEGNRYTINYEDFEHQIISKHVKLFILCSPHNPVGRVWTEEEITRLGDICLRHGVTVVADEIHADFIYPGYKHTVFASIKPEFAQLSVTG</sequence>
<gene>
    <name evidence="7" type="primary">patB_1</name>
    <name evidence="7" type="ORF">SPSYN_01885</name>
</gene>
<dbReference type="Pfam" id="PF00155">
    <property type="entry name" value="Aminotran_1_2"/>
    <property type="match status" value="1"/>
</dbReference>
<dbReference type="RefSeq" id="WP_341478867.1">
    <property type="nucleotide sequence ID" value="NZ_LSRS01000003.1"/>
</dbReference>
<dbReference type="InterPro" id="IPR004839">
    <property type="entry name" value="Aminotransferase_I/II_large"/>
</dbReference>
<dbReference type="Proteomes" id="UP000798488">
    <property type="component" value="Unassembled WGS sequence"/>
</dbReference>
<evidence type="ECO:0000256" key="5">
    <source>
        <dbReference type="ARBA" id="ARBA00037974"/>
    </source>
</evidence>
<evidence type="ECO:0000313" key="7">
    <source>
        <dbReference type="EMBL" id="KAF1085739.1"/>
    </source>
</evidence>
<dbReference type="PANTHER" id="PTHR43525:SF1">
    <property type="entry name" value="PROTEIN MALY"/>
    <property type="match status" value="1"/>
</dbReference>
<organism evidence="7 8">
    <name type="scientific">Sporotomaculum syntrophicum</name>
    <dbReference type="NCBI Taxonomy" id="182264"/>
    <lineage>
        <taxon>Bacteria</taxon>
        <taxon>Bacillati</taxon>
        <taxon>Bacillota</taxon>
        <taxon>Clostridia</taxon>
        <taxon>Eubacteriales</taxon>
        <taxon>Desulfallaceae</taxon>
        <taxon>Sporotomaculum</taxon>
    </lineage>
</organism>
<dbReference type="EC" id="4.4.1.13" evidence="2"/>
<evidence type="ECO:0000259" key="6">
    <source>
        <dbReference type="Pfam" id="PF00155"/>
    </source>
</evidence>
<reference evidence="7" key="1">
    <citation type="submission" date="2016-02" db="EMBL/GenBank/DDBJ databases">
        <title>Draft Genome Sequence of Sporotomaculum syntrophicum Strain FB, a Syntrophic Benzoate Degrader.</title>
        <authorList>
            <person name="Nobu M.K."/>
            <person name="Narihiro T."/>
            <person name="Qiu Y.-L."/>
            <person name="Ohashi A."/>
            <person name="Liu W.-T."/>
            <person name="Yuji S."/>
        </authorList>
    </citation>
    <scope>NUCLEOTIDE SEQUENCE</scope>
    <source>
        <strain evidence="7">FB</strain>
    </source>
</reference>
<evidence type="ECO:0000256" key="1">
    <source>
        <dbReference type="ARBA" id="ARBA00001933"/>
    </source>
</evidence>
<proteinExistence type="inferred from homology"/>
<keyword evidence="8" id="KW-1185">Reference proteome</keyword>
<dbReference type="InterPro" id="IPR015421">
    <property type="entry name" value="PyrdxlP-dep_Trfase_major"/>
</dbReference>
<dbReference type="InterPro" id="IPR015424">
    <property type="entry name" value="PyrdxlP-dep_Trfase"/>
</dbReference>
<dbReference type="GO" id="GO:0030170">
    <property type="term" value="F:pyridoxal phosphate binding"/>
    <property type="evidence" value="ECO:0007669"/>
    <property type="project" value="InterPro"/>
</dbReference>
<feature type="domain" description="Aminotransferase class I/classII large" evidence="6">
    <location>
        <begin position="5"/>
        <end position="71"/>
    </location>
</feature>
<comment type="caution">
    <text evidence="7">The sequence shown here is derived from an EMBL/GenBank/DDBJ whole genome shotgun (WGS) entry which is preliminary data.</text>
</comment>
<evidence type="ECO:0000313" key="8">
    <source>
        <dbReference type="Proteomes" id="UP000798488"/>
    </source>
</evidence>
<keyword evidence="3" id="KW-0663">Pyridoxal phosphate</keyword>
<dbReference type="InterPro" id="IPR051798">
    <property type="entry name" value="Class-II_PLP-Dep_Aminotrans"/>
</dbReference>
<comment type="similarity">
    <text evidence="5">Belongs to the class-II pyridoxal-phosphate-dependent aminotransferase family. MalY/PatB cystathionine beta-lyase subfamily.</text>
</comment>
<name>A0A9D3AZC3_9FIRM</name>
<dbReference type="SUPFAM" id="SSF53383">
    <property type="entry name" value="PLP-dependent transferases"/>
    <property type="match status" value="1"/>
</dbReference>
<keyword evidence="4 7" id="KW-0456">Lyase</keyword>
<evidence type="ECO:0000256" key="3">
    <source>
        <dbReference type="ARBA" id="ARBA00022898"/>
    </source>
</evidence>
<evidence type="ECO:0000256" key="2">
    <source>
        <dbReference type="ARBA" id="ARBA00012224"/>
    </source>
</evidence>